<reference evidence="3" key="1">
    <citation type="journal article" date="2017" name="Nature">
        <title>The genome of Chenopodium quinoa.</title>
        <authorList>
            <person name="Jarvis D.E."/>
            <person name="Ho Y.S."/>
            <person name="Lightfoot D.J."/>
            <person name="Schmoeckel S.M."/>
            <person name="Li B."/>
            <person name="Borm T.J.A."/>
            <person name="Ohyanagi H."/>
            <person name="Mineta K."/>
            <person name="Michell C.T."/>
            <person name="Saber N."/>
            <person name="Kharbatia N.M."/>
            <person name="Rupper R.R."/>
            <person name="Sharp A.R."/>
            <person name="Dally N."/>
            <person name="Boughton B.A."/>
            <person name="Woo Y.H."/>
            <person name="Gao G."/>
            <person name="Schijlen E.G.W.M."/>
            <person name="Guo X."/>
            <person name="Momin A.A."/>
            <person name="Negrao S."/>
            <person name="Al-Babili S."/>
            <person name="Gehring C."/>
            <person name="Roessner U."/>
            <person name="Jung C."/>
            <person name="Murphy K."/>
            <person name="Arold S.T."/>
            <person name="Gojobori T."/>
            <person name="van der Linden C.G."/>
            <person name="van Loo E.N."/>
            <person name="Jellen E.N."/>
            <person name="Maughan P.J."/>
            <person name="Tester M."/>
        </authorList>
    </citation>
    <scope>NUCLEOTIDE SEQUENCE [LARGE SCALE GENOMIC DNA]</scope>
    <source>
        <strain evidence="3">cv. PI 614886</strain>
    </source>
</reference>
<dbReference type="Proteomes" id="UP000596660">
    <property type="component" value="Unplaced"/>
</dbReference>
<reference evidence="3" key="2">
    <citation type="submission" date="2021-03" db="UniProtKB">
        <authorList>
            <consortium name="EnsemblPlants"/>
        </authorList>
    </citation>
    <scope>IDENTIFICATION</scope>
</reference>
<proteinExistence type="predicted"/>
<feature type="domain" description="Reverse transcriptase zinc-binding" evidence="2">
    <location>
        <begin position="137"/>
        <end position="208"/>
    </location>
</feature>
<name>A0A803N456_CHEQI</name>
<evidence type="ECO:0000256" key="1">
    <source>
        <dbReference type="SAM" id="MobiDB-lite"/>
    </source>
</evidence>
<evidence type="ECO:0000259" key="2">
    <source>
        <dbReference type="Pfam" id="PF13966"/>
    </source>
</evidence>
<feature type="region of interest" description="Disordered" evidence="1">
    <location>
        <begin position="1"/>
        <end position="27"/>
    </location>
</feature>
<keyword evidence="4" id="KW-1185">Reference proteome</keyword>
<dbReference type="Pfam" id="PF13966">
    <property type="entry name" value="zf-RVT"/>
    <property type="match status" value="1"/>
</dbReference>
<feature type="compositionally biased region" description="Acidic residues" evidence="1">
    <location>
        <begin position="1"/>
        <end position="13"/>
    </location>
</feature>
<organism evidence="3 4">
    <name type="scientific">Chenopodium quinoa</name>
    <name type="common">Quinoa</name>
    <dbReference type="NCBI Taxonomy" id="63459"/>
    <lineage>
        <taxon>Eukaryota</taxon>
        <taxon>Viridiplantae</taxon>
        <taxon>Streptophyta</taxon>
        <taxon>Embryophyta</taxon>
        <taxon>Tracheophyta</taxon>
        <taxon>Spermatophyta</taxon>
        <taxon>Magnoliopsida</taxon>
        <taxon>eudicotyledons</taxon>
        <taxon>Gunneridae</taxon>
        <taxon>Pentapetalae</taxon>
        <taxon>Caryophyllales</taxon>
        <taxon>Chenopodiaceae</taxon>
        <taxon>Chenopodioideae</taxon>
        <taxon>Atripliceae</taxon>
        <taxon>Chenopodium</taxon>
    </lineage>
</organism>
<dbReference type="AlphaFoldDB" id="A0A803N456"/>
<accession>A0A803N456</accession>
<evidence type="ECO:0000313" key="4">
    <source>
        <dbReference type="Proteomes" id="UP000596660"/>
    </source>
</evidence>
<protein>
    <recommendedName>
        <fullName evidence="2">Reverse transcriptase zinc-binding domain-containing protein</fullName>
    </recommendedName>
</protein>
<sequence>MGSNEFNDDDDFGDGNNFENEPASTGETNVRSDDVVYEIISILGGAKALLLEGLKWRVGDGRKIKVKVEAWLPGESAYVVLTPNVDSPRDLLATLSVRNVKDSLYWGPSNDGVYTTRSGYWLGRIGHIRGWEARMGGVRTDVWRRVWNIKGPPKLRNFLWRACTGSLATFGRLKERHVRSNGLCSLCDGEDESIVHAIFLCSNVRGIWSHSPFSSLLSDAPLNSFEDLLLWICSKFDNDDLLLFVAMAWGAWSYRNSVIFNEPWQNKDVGVLGFVQLVRDYSGYVKAVFTHASGAFVRSLGSWVTPAAGWVRIRHCSA</sequence>
<dbReference type="Gramene" id="AUR62040127-RA">
    <property type="protein sequence ID" value="AUR62040127-RA:cds"/>
    <property type="gene ID" value="AUR62040127"/>
</dbReference>
<dbReference type="InterPro" id="IPR026960">
    <property type="entry name" value="RVT-Znf"/>
</dbReference>
<dbReference type="EnsemblPlants" id="AUR62040127-RA">
    <property type="protein sequence ID" value="AUR62040127-RA:cds"/>
    <property type="gene ID" value="AUR62040127"/>
</dbReference>
<evidence type="ECO:0000313" key="3">
    <source>
        <dbReference type="EnsemblPlants" id="AUR62040127-RA:cds"/>
    </source>
</evidence>